<dbReference type="InterPro" id="IPR000515">
    <property type="entry name" value="MetI-like"/>
</dbReference>
<feature type="transmembrane region" description="Helical" evidence="7">
    <location>
        <begin position="57"/>
        <end position="83"/>
    </location>
</feature>
<keyword evidence="6 7" id="KW-0472">Membrane</keyword>
<evidence type="ECO:0000256" key="6">
    <source>
        <dbReference type="ARBA" id="ARBA00023136"/>
    </source>
</evidence>
<dbReference type="SUPFAM" id="SSF161098">
    <property type="entry name" value="MetI-like"/>
    <property type="match status" value="1"/>
</dbReference>
<dbReference type="InterPro" id="IPR035906">
    <property type="entry name" value="MetI-like_sf"/>
</dbReference>
<dbReference type="GO" id="GO:0055085">
    <property type="term" value="P:transmembrane transport"/>
    <property type="evidence" value="ECO:0007669"/>
    <property type="project" value="InterPro"/>
</dbReference>
<reference evidence="9 10" key="1">
    <citation type="submission" date="2019-03" db="EMBL/GenBank/DDBJ databases">
        <title>Genomic Encyclopedia of Type Strains, Phase IV (KMG-IV): sequencing the most valuable type-strain genomes for metagenomic binning, comparative biology and taxonomic classification.</title>
        <authorList>
            <person name="Goeker M."/>
        </authorList>
    </citation>
    <scope>NUCLEOTIDE SEQUENCE [LARGE SCALE GENOMIC DNA]</scope>
    <source>
        <strain evidence="9 10">DSM 45775</strain>
    </source>
</reference>
<evidence type="ECO:0000259" key="8">
    <source>
        <dbReference type="PROSITE" id="PS50928"/>
    </source>
</evidence>
<dbReference type="GO" id="GO:0005886">
    <property type="term" value="C:plasma membrane"/>
    <property type="evidence" value="ECO:0007669"/>
    <property type="project" value="UniProtKB-SubCell"/>
</dbReference>
<keyword evidence="5 7" id="KW-1133">Transmembrane helix</keyword>
<dbReference type="Proteomes" id="UP000295705">
    <property type="component" value="Unassembled WGS sequence"/>
</dbReference>
<comment type="similarity">
    <text evidence="7">Belongs to the binding-protein-dependent transport system permease family.</text>
</comment>
<dbReference type="CDD" id="cd06261">
    <property type="entry name" value="TM_PBP2"/>
    <property type="match status" value="1"/>
</dbReference>
<sequence length="268" mass="27353">MRRAVPVVLLVVVAVIDWPAEVVDFGDRLAPPSPAHLLGTDVLGRDVLARVLGGVRWSLGLGLLALVVATAVGTASGLASGWWPGHPLGRGVQAVVDVLVALPALLVGLVVAAVLGPGLAPALLAVVLTGWAPFARQAHRLTVAVRSEGWVLAATALGAGSGRVLGRHVLPAVASPLLAAVAARFAGTVLTLAGLSFLGLGVQPPTPEWGAMLAEGRTYVFVAPWLVAAPAAALVISTLALGWGTAQPSGSGARRYLGGSWPWRWRTK</sequence>
<dbReference type="Pfam" id="PF00528">
    <property type="entry name" value="BPD_transp_1"/>
    <property type="match status" value="1"/>
</dbReference>
<dbReference type="PROSITE" id="PS50928">
    <property type="entry name" value="ABC_TM1"/>
    <property type="match status" value="1"/>
</dbReference>
<evidence type="ECO:0000256" key="1">
    <source>
        <dbReference type="ARBA" id="ARBA00004651"/>
    </source>
</evidence>
<feature type="transmembrane region" description="Helical" evidence="7">
    <location>
        <begin position="148"/>
        <end position="165"/>
    </location>
</feature>
<dbReference type="InterPro" id="IPR050366">
    <property type="entry name" value="BP-dependent_transpt_permease"/>
</dbReference>
<dbReference type="RefSeq" id="WP_133825623.1">
    <property type="nucleotide sequence ID" value="NZ_BAABHR010000007.1"/>
</dbReference>
<evidence type="ECO:0000256" key="7">
    <source>
        <dbReference type="RuleBase" id="RU363032"/>
    </source>
</evidence>
<protein>
    <submittedName>
        <fullName evidence="9">Peptide/nickel transport system permease protein</fullName>
    </submittedName>
</protein>
<feature type="domain" description="ABC transmembrane type-1" evidence="8">
    <location>
        <begin position="55"/>
        <end position="245"/>
    </location>
</feature>
<comment type="caution">
    <text evidence="9">The sequence shown here is derived from an EMBL/GenBank/DDBJ whole genome shotgun (WGS) entry which is preliminary data.</text>
</comment>
<name>A0A4R6VHL6_9PSEU</name>
<dbReference type="PANTHER" id="PTHR43386">
    <property type="entry name" value="OLIGOPEPTIDE TRANSPORT SYSTEM PERMEASE PROTEIN APPC"/>
    <property type="match status" value="1"/>
</dbReference>
<dbReference type="EMBL" id="SNYO01000002">
    <property type="protein sequence ID" value="TDQ62554.1"/>
    <property type="molecule type" value="Genomic_DNA"/>
</dbReference>
<evidence type="ECO:0000256" key="5">
    <source>
        <dbReference type="ARBA" id="ARBA00022989"/>
    </source>
</evidence>
<evidence type="ECO:0000256" key="4">
    <source>
        <dbReference type="ARBA" id="ARBA00022692"/>
    </source>
</evidence>
<accession>A0A4R6VHL6</accession>
<comment type="subcellular location">
    <subcellularLocation>
        <location evidence="1 7">Cell membrane</location>
        <topology evidence="1 7">Multi-pass membrane protein</topology>
    </subcellularLocation>
</comment>
<evidence type="ECO:0000313" key="10">
    <source>
        <dbReference type="Proteomes" id="UP000295705"/>
    </source>
</evidence>
<dbReference type="PANTHER" id="PTHR43386:SF1">
    <property type="entry name" value="D,D-DIPEPTIDE TRANSPORT SYSTEM PERMEASE PROTEIN DDPC-RELATED"/>
    <property type="match status" value="1"/>
</dbReference>
<dbReference type="OrthoDB" id="3626124at2"/>
<gene>
    <name evidence="9" type="ORF">EV188_102208</name>
</gene>
<evidence type="ECO:0000313" key="9">
    <source>
        <dbReference type="EMBL" id="TDQ62554.1"/>
    </source>
</evidence>
<keyword evidence="2 7" id="KW-0813">Transport</keyword>
<dbReference type="AlphaFoldDB" id="A0A4R6VHL6"/>
<keyword evidence="3" id="KW-1003">Cell membrane</keyword>
<organism evidence="9 10">
    <name type="scientific">Actinomycetospora succinea</name>
    <dbReference type="NCBI Taxonomy" id="663603"/>
    <lineage>
        <taxon>Bacteria</taxon>
        <taxon>Bacillati</taxon>
        <taxon>Actinomycetota</taxon>
        <taxon>Actinomycetes</taxon>
        <taxon>Pseudonocardiales</taxon>
        <taxon>Pseudonocardiaceae</taxon>
        <taxon>Actinomycetospora</taxon>
    </lineage>
</organism>
<keyword evidence="4 7" id="KW-0812">Transmembrane</keyword>
<feature type="transmembrane region" description="Helical" evidence="7">
    <location>
        <begin position="95"/>
        <end position="128"/>
    </location>
</feature>
<feature type="transmembrane region" description="Helical" evidence="7">
    <location>
        <begin position="222"/>
        <end position="246"/>
    </location>
</feature>
<evidence type="ECO:0000256" key="2">
    <source>
        <dbReference type="ARBA" id="ARBA00022448"/>
    </source>
</evidence>
<dbReference type="Gene3D" id="1.10.3720.10">
    <property type="entry name" value="MetI-like"/>
    <property type="match status" value="1"/>
</dbReference>
<keyword evidence="10" id="KW-1185">Reference proteome</keyword>
<evidence type="ECO:0000256" key="3">
    <source>
        <dbReference type="ARBA" id="ARBA00022475"/>
    </source>
</evidence>
<proteinExistence type="inferred from homology"/>
<feature type="transmembrane region" description="Helical" evidence="7">
    <location>
        <begin position="177"/>
        <end position="202"/>
    </location>
</feature>